<dbReference type="Pfam" id="PF11164">
    <property type="entry name" value="DUF2948"/>
    <property type="match status" value="1"/>
</dbReference>
<name>A0A8B6MCL2_METTU</name>
<gene>
    <name evidence="1" type="ORF">MPC4_50186</name>
</gene>
<protein>
    <recommendedName>
        <fullName evidence="3">DUF2948 domain-containing protein</fullName>
    </recommendedName>
</protein>
<evidence type="ECO:0008006" key="3">
    <source>
        <dbReference type="Google" id="ProtNLM"/>
    </source>
</evidence>
<sequence length="154" mass="17156">MSETAALQQLRLVAFDQEDLEVISANLQDALVQVGDMAFLADSKQFAFLAARFDWVKAATGCLERCRTGLHFERVLKVSCAGFAQRDKTRILNLLSIGFRETASPGGEIDLIFSGGCALRLQVECLEARLRDRDERWKAKALPGHPCNQEPRSE</sequence>
<dbReference type="RefSeq" id="WP_174513572.1">
    <property type="nucleotide sequence ID" value="NZ_CABFMQ020000109.1"/>
</dbReference>
<evidence type="ECO:0000313" key="1">
    <source>
        <dbReference type="EMBL" id="VTZ51878.1"/>
    </source>
</evidence>
<reference evidence="1 2" key="1">
    <citation type="submission" date="2019-05" db="EMBL/GenBank/DDBJ databases">
        <authorList>
            <person name="Farhan Ul Haque M."/>
        </authorList>
    </citation>
    <scope>NUCLEOTIDE SEQUENCE [LARGE SCALE GENOMIC DNA]</scope>
    <source>
        <strain evidence="1">2</strain>
    </source>
</reference>
<keyword evidence="2" id="KW-1185">Reference proteome</keyword>
<organism evidence="1 2">
    <name type="scientific">Methylocella tundrae</name>
    <dbReference type="NCBI Taxonomy" id="227605"/>
    <lineage>
        <taxon>Bacteria</taxon>
        <taxon>Pseudomonadati</taxon>
        <taxon>Pseudomonadota</taxon>
        <taxon>Alphaproteobacteria</taxon>
        <taxon>Hyphomicrobiales</taxon>
        <taxon>Beijerinckiaceae</taxon>
        <taxon>Methylocella</taxon>
    </lineage>
</organism>
<accession>A0A8B6MCL2</accession>
<evidence type="ECO:0000313" key="2">
    <source>
        <dbReference type="Proteomes" id="UP000485880"/>
    </source>
</evidence>
<dbReference type="InterPro" id="IPR021335">
    <property type="entry name" value="DUF2948"/>
</dbReference>
<proteinExistence type="predicted"/>
<dbReference type="EMBL" id="CABFMQ020000109">
    <property type="protein sequence ID" value="VTZ51878.1"/>
    <property type="molecule type" value="Genomic_DNA"/>
</dbReference>
<dbReference type="Proteomes" id="UP000485880">
    <property type="component" value="Unassembled WGS sequence"/>
</dbReference>
<dbReference type="AlphaFoldDB" id="A0A8B6MCL2"/>
<comment type="caution">
    <text evidence="1">The sequence shown here is derived from an EMBL/GenBank/DDBJ whole genome shotgun (WGS) entry which is preliminary data.</text>
</comment>